<dbReference type="Proteomes" id="UP000830167">
    <property type="component" value="Chromosome"/>
</dbReference>
<proteinExistence type="predicted"/>
<sequence>MSKKLFEEITKRVNEMKEEEAKDLLATLFAILASEGYCGKSNKQVFEEIKSIFEKTIAYPYLSTIHESSDASDV</sequence>
<dbReference type="EMBL" id="CP089291">
    <property type="protein sequence ID" value="UOF89785.1"/>
    <property type="molecule type" value="Genomic_DNA"/>
</dbReference>
<reference evidence="1" key="1">
    <citation type="submission" date="2021-12" db="EMBL/GenBank/DDBJ databases">
        <title>Alicyclobacillaceae gen. nov., sp. nov., isolated from chalcocite enrichment system.</title>
        <authorList>
            <person name="Jiang Z."/>
        </authorList>
    </citation>
    <scope>NUCLEOTIDE SEQUENCE</scope>
    <source>
        <strain evidence="1">MYW30-H2</strain>
    </source>
</reference>
<protein>
    <submittedName>
        <fullName evidence="1">Uncharacterized protein</fullName>
    </submittedName>
</protein>
<dbReference type="RefSeq" id="WP_347436476.1">
    <property type="nucleotide sequence ID" value="NZ_CP089291.1"/>
</dbReference>
<accession>A0ABY4CGZ7</accession>
<keyword evidence="2" id="KW-1185">Reference proteome</keyword>
<evidence type="ECO:0000313" key="1">
    <source>
        <dbReference type="EMBL" id="UOF89785.1"/>
    </source>
</evidence>
<name>A0ABY4CGZ7_9BACL</name>
<organism evidence="1 2">
    <name type="scientific">Fodinisporobacter ferrooxydans</name>
    <dbReference type="NCBI Taxonomy" id="2901836"/>
    <lineage>
        <taxon>Bacteria</taxon>
        <taxon>Bacillati</taxon>
        <taxon>Bacillota</taxon>
        <taxon>Bacilli</taxon>
        <taxon>Bacillales</taxon>
        <taxon>Alicyclobacillaceae</taxon>
        <taxon>Fodinisporobacter</taxon>
    </lineage>
</organism>
<gene>
    <name evidence="1" type="ORF">LSG31_18200</name>
</gene>
<evidence type="ECO:0000313" key="2">
    <source>
        <dbReference type="Proteomes" id="UP000830167"/>
    </source>
</evidence>